<name>A0ABW2U5Q6_9BACT</name>
<dbReference type="PANTHER" id="PTHR43788">
    <property type="entry name" value="DNA2/NAM7 HELICASE FAMILY MEMBER"/>
    <property type="match status" value="1"/>
</dbReference>
<evidence type="ECO:0000256" key="1">
    <source>
        <dbReference type="ARBA" id="ARBA00022741"/>
    </source>
</evidence>
<dbReference type="CDD" id="cd18808">
    <property type="entry name" value="SF1_C_Upf1"/>
    <property type="match status" value="1"/>
</dbReference>
<feature type="domain" description="DNA2/NAM7 helicase-like C-terminal" evidence="5">
    <location>
        <begin position="5"/>
        <end position="61"/>
    </location>
</feature>
<dbReference type="EMBL" id="JBHTEK010000001">
    <property type="protein sequence ID" value="MFC7668777.1"/>
    <property type="molecule type" value="Genomic_DNA"/>
</dbReference>
<dbReference type="Proteomes" id="UP001596513">
    <property type="component" value="Unassembled WGS sequence"/>
</dbReference>
<keyword evidence="4" id="KW-0067">ATP-binding</keyword>
<sequence length="91" mass="10319">MAHRMLSVGTVDSFQGQERDIIAISLTRSNNHGEIGFLSDIRRMNVGMTRARRKLLLVGDSSTLSSNPFFKSLLEYVERIGGYRTAWELQD</sequence>
<comment type="caution">
    <text evidence="6">The sequence shown here is derived from an EMBL/GenBank/DDBJ whole genome shotgun (WGS) entry which is preliminary data.</text>
</comment>
<dbReference type="Pfam" id="PF13087">
    <property type="entry name" value="AAA_12"/>
    <property type="match status" value="1"/>
</dbReference>
<evidence type="ECO:0000259" key="5">
    <source>
        <dbReference type="Pfam" id="PF13087"/>
    </source>
</evidence>
<dbReference type="InterPro" id="IPR047187">
    <property type="entry name" value="SF1_C_Upf1"/>
</dbReference>
<gene>
    <name evidence="6" type="ORF">ACFQT0_16425</name>
</gene>
<dbReference type="InterPro" id="IPR050534">
    <property type="entry name" value="Coronavir_polyprotein_1ab"/>
</dbReference>
<accession>A0ABW2U5Q6</accession>
<keyword evidence="7" id="KW-1185">Reference proteome</keyword>
<dbReference type="PANTHER" id="PTHR43788:SF8">
    <property type="entry name" value="DNA-BINDING PROTEIN SMUBP-2"/>
    <property type="match status" value="1"/>
</dbReference>
<dbReference type="GO" id="GO:0004386">
    <property type="term" value="F:helicase activity"/>
    <property type="evidence" value="ECO:0007669"/>
    <property type="project" value="UniProtKB-KW"/>
</dbReference>
<proteinExistence type="predicted"/>
<protein>
    <submittedName>
        <fullName evidence="6">C-terminal helicase domain-containing protein</fullName>
    </submittedName>
</protein>
<evidence type="ECO:0000256" key="3">
    <source>
        <dbReference type="ARBA" id="ARBA00022806"/>
    </source>
</evidence>
<dbReference type="RefSeq" id="WP_380204321.1">
    <property type="nucleotide sequence ID" value="NZ_JBHTEK010000001.1"/>
</dbReference>
<keyword evidence="2" id="KW-0378">Hydrolase</keyword>
<reference evidence="7" key="1">
    <citation type="journal article" date="2019" name="Int. J. Syst. Evol. Microbiol.">
        <title>The Global Catalogue of Microorganisms (GCM) 10K type strain sequencing project: providing services to taxonomists for standard genome sequencing and annotation.</title>
        <authorList>
            <consortium name="The Broad Institute Genomics Platform"/>
            <consortium name="The Broad Institute Genome Sequencing Center for Infectious Disease"/>
            <person name="Wu L."/>
            <person name="Ma J."/>
        </authorList>
    </citation>
    <scope>NUCLEOTIDE SEQUENCE [LARGE SCALE GENOMIC DNA]</scope>
    <source>
        <strain evidence="7">JCM 19635</strain>
    </source>
</reference>
<evidence type="ECO:0000313" key="7">
    <source>
        <dbReference type="Proteomes" id="UP001596513"/>
    </source>
</evidence>
<dbReference type="Gene3D" id="3.40.50.300">
    <property type="entry name" value="P-loop containing nucleotide triphosphate hydrolases"/>
    <property type="match status" value="1"/>
</dbReference>
<dbReference type="SUPFAM" id="SSF52540">
    <property type="entry name" value="P-loop containing nucleoside triphosphate hydrolases"/>
    <property type="match status" value="1"/>
</dbReference>
<keyword evidence="3 6" id="KW-0347">Helicase</keyword>
<evidence type="ECO:0000256" key="2">
    <source>
        <dbReference type="ARBA" id="ARBA00022801"/>
    </source>
</evidence>
<organism evidence="6 7">
    <name type="scientific">Hymenobacter humi</name>
    <dbReference type="NCBI Taxonomy" id="1411620"/>
    <lineage>
        <taxon>Bacteria</taxon>
        <taxon>Pseudomonadati</taxon>
        <taxon>Bacteroidota</taxon>
        <taxon>Cytophagia</taxon>
        <taxon>Cytophagales</taxon>
        <taxon>Hymenobacteraceae</taxon>
        <taxon>Hymenobacter</taxon>
    </lineage>
</organism>
<keyword evidence="1" id="KW-0547">Nucleotide-binding</keyword>
<evidence type="ECO:0000313" key="6">
    <source>
        <dbReference type="EMBL" id="MFC7668777.1"/>
    </source>
</evidence>
<evidence type="ECO:0000256" key="4">
    <source>
        <dbReference type="ARBA" id="ARBA00022840"/>
    </source>
</evidence>
<dbReference type="InterPro" id="IPR041679">
    <property type="entry name" value="DNA2/NAM7-like_C"/>
</dbReference>
<dbReference type="InterPro" id="IPR027417">
    <property type="entry name" value="P-loop_NTPase"/>
</dbReference>